<keyword evidence="2 6" id="KW-0349">Heme</keyword>
<dbReference type="RefSeq" id="WP_193030054.1">
    <property type="nucleotide sequence ID" value="NZ_JAVAJI010000011.1"/>
</dbReference>
<evidence type="ECO:0000256" key="1">
    <source>
        <dbReference type="ARBA" id="ARBA00022448"/>
    </source>
</evidence>
<dbReference type="PANTHER" id="PTHR40942:SF4">
    <property type="entry name" value="CYTOCHROME C5"/>
    <property type="match status" value="1"/>
</dbReference>
<evidence type="ECO:0000313" key="11">
    <source>
        <dbReference type="Proteomes" id="UP001228171"/>
    </source>
</evidence>
<keyword evidence="4" id="KW-0249">Electron transport</keyword>
<sequence>MTMQQNTMKKKSVAKMKKKSVAKLALTSLSLSALLALSACSGGDNTAAEEPATTNETETVAIEPEAPVTETEVVTPEPAVEAEPTEVPVVEAEPEAAAEPEVLAADAGAQLYEKQCKVCHENGLLDAPKFGDKEAWAPHLAKDIETLHMHSAKGFNKMPAQAVGDVTEAQVHAAVDYMVAAAR</sequence>
<dbReference type="InterPro" id="IPR002323">
    <property type="entry name" value="Cyt_CIE"/>
</dbReference>
<feature type="region of interest" description="Disordered" evidence="7">
    <location>
        <begin position="67"/>
        <end position="96"/>
    </location>
</feature>
<evidence type="ECO:0000256" key="6">
    <source>
        <dbReference type="PROSITE-ProRule" id="PRU00433"/>
    </source>
</evidence>
<feature type="compositionally biased region" description="Low complexity" evidence="7">
    <location>
        <begin position="67"/>
        <end position="91"/>
    </location>
</feature>
<dbReference type="InterPro" id="IPR036909">
    <property type="entry name" value="Cyt_c-like_dom_sf"/>
</dbReference>
<keyword evidence="8" id="KW-0732">Signal</keyword>
<proteinExistence type="predicted"/>
<dbReference type="InterPro" id="IPR009056">
    <property type="entry name" value="Cyt_c-like_dom"/>
</dbReference>
<dbReference type="SUPFAM" id="SSF46626">
    <property type="entry name" value="Cytochrome c"/>
    <property type="match status" value="1"/>
</dbReference>
<evidence type="ECO:0000256" key="4">
    <source>
        <dbReference type="ARBA" id="ARBA00022982"/>
    </source>
</evidence>
<reference evidence="10 11" key="1">
    <citation type="submission" date="2023-08" db="EMBL/GenBank/DDBJ databases">
        <authorList>
            <person name="Kumar R."/>
        </authorList>
    </citation>
    <scope>NUCLEOTIDE SEQUENCE [LARGE SCALE GENOMIC DNA]</scope>
    <source>
        <strain evidence="10 11">LUR13</strain>
    </source>
</reference>
<accession>A0ABT9HHY2</accession>
<evidence type="ECO:0000259" key="9">
    <source>
        <dbReference type="PROSITE" id="PS51007"/>
    </source>
</evidence>
<dbReference type="PRINTS" id="PR00607">
    <property type="entry name" value="CYTCHROMECIE"/>
</dbReference>
<organism evidence="10 11">
    <name type="scientific">Psychrobacter faecalis</name>
    <dbReference type="NCBI Taxonomy" id="180588"/>
    <lineage>
        <taxon>Bacteria</taxon>
        <taxon>Pseudomonadati</taxon>
        <taxon>Pseudomonadota</taxon>
        <taxon>Gammaproteobacteria</taxon>
        <taxon>Moraxellales</taxon>
        <taxon>Moraxellaceae</taxon>
        <taxon>Psychrobacter</taxon>
    </lineage>
</organism>
<dbReference type="Proteomes" id="UP001228171">
    <property type="component" value="Unassembled WGS sequence"/>
</dbReference>
<dbReference type="PANTHER" id="PTHR40942">
    <property type="match status" value="1"/>
</dbReference>
<evidence type="ECO:0000313" key="10">
    <source>
        <dbReference type="EMBL" id="MDP4544935.1"/>
    </source>
</evidence>
<dbReference type="EMBL" id="JAVAJI010000011">
    <property type="protein sequence ID" value="MDP4544935.1"/>
    <property type="molecule type" value="Genomic_DNA"/>
</dbReference>
<comment type="caution">
    <text evidence="10">The sequence shown here is derived from an EMBL/GenBank/DDBJ whole genome shotgun (WGS) entry which is preliminary data.</text>
</comment>
<dbReference type="Gene3D" id="1.10.760.10">
    <property type="entry name" value="Cytochrome c-like domain"/>
    <property type="match status" value="1"/>
</dbReference>
<gene>
    <name evidence="10" type="ORF">Q8P09_07580</name>
</gene>
<keyword evidence="3 6" id="KW-0479">Metal-binding</keyword>
<name>A0ABT9HHY2_9GAMM</name>
<evidence type="ECO:0000256" key="2">
    <source>
        <dbReference type="ARBA" id="ARBA00022617"/>
    </source>
</evidence>
<evidence type="ECO:0000256" key="7">
    <source>
        <dbReference type="SAM" id="MobiDB-lite"/>
    </source>
</evidence>
<feature type="signal peptide" evidence="8">
    <location>
        <begin position="1"/>
        <end position="41"/>
    </location>
</feature>
<evidence type="ECO:0000256" key="3">
    <source>
        <dbReference type="ARBA" id="ARBA00022723"/>
    </source>
</evidence>
<keyword evidence="11" id="KW-1185">Reference proteome</keyword>
<dbReference type="Pfam" id="PF13442">
    <property type="entry name" value="Cytochrome_CBB3"/>
    <property type="match status" value="1"/>
</dbReference>
<dbReference type="PROSITE" id="PS51007">
    <property type="entry name" value="CYTC"/>
    <property type="match status" value="1"/>
</dbReference>
<evidence type="ECO:0000256" key="8">
    <source>
        <dbReference type="SAM" id="SignalP"/>
    </source>
</evidence>
<feature type="chain" id="PRO_5046706175" evidence="8">
    <location>
        <begin position="42"/>
        <end position="183"/>
    </location>
</feature>
<keyword evidence="5 6" id="KW-0408">Iron</keyword>
<evidence type="ECO:0000256" key="5">
    <source>
        <dbReference type="ARBA" id="ARBA00023004"/>
    </source>
</evidence>
<protein>
    <submittedName>
        <fullName evidence="10">C-type cytochrome</fullName>
    </submittedName>
</protein>
<feature type="domain" description="Cytochrome c" evidence="9">
    <location>
        <begin position="103"/>
        <end position="182"/>
    </location>
</feature>
<keyword evidence="1" id="KW-0813">Transport</keyword>